<sequence>MIVTSYTQIPALLADFVPEVAGLIEEEADMPLHEAVRDEDFALGYFNLLGNVLSYPLLMPQLRAEDPDRDLVARCFAFVEKLMESPEEGIRSAAHFQCLEPLLDAKGLLETALPFMGERTRSDAAKMVQFYAVEVDDDTRRQLGL</sequence>
<comment type="caution">
    <text evidence="1">The sequence shown here is derived from an EMBL/GenBank/DDBJ whole genome shotgun (WGS) entry which is preliminary data.</text>
</comment>
<dbReference type="Proteomes" id="UP001552594">
    <property type="component" value="Unassembled WGS sequence"/>
</dbReference>
<evidence type="ECO:0000313" key="1">
    <source>
        <dbReference type="EMBL" id="MEV5508613.1"/>
    </source>
</evidence>
<dbReference type="RefSeq" id="WP_109279899.1">
    <property type="nucleotide sequence ID" value="NZ_JBFAUK010000015.1"/>
</dbReference>
<keyword evidence="2" id="KW-1185">Reference proteome</keyword>
<name>A0ABV3K0D6_STRON</name>
<proteinExistence type="predicted"/>
<dbReference type="EMBL" id="JBFAUK010000015">
    <property type="protein sequence ID" value="MEV5508613.1"/>
    <property type="molecule type" value="Genomic_DNA"/>
</dbReference>
<organism evidence="1 2">
    <name type="scientific">Streptomyces orinoci</name>
    <name type="common">Streptoverticillium orinoci</name>
    <dbReference type="NCBI Taxonomy" id="67339"/>
    <lineage>
        <taxon>Bacteria</taxon>
        <taxon>Bacillati</taxon>
        <taxon>Actinomycetota</taxon>
        <taxon>Actinomycetes</taxon>
        <taxon>Kitasatosporales</taxon>
        <taxon>Streptomycetaceae</taxon>
        <taxon>Streptomyces</taxon>
    </lineage>
</organism>
<gene>
    <name evidence="1" type="ORF">AB0L16_19465</name>
</gene>
<evidence type="ECO:0000313" key="2">
    <source>
        <dbReference type="Proteomes" id="UP001552594"/>
    </source>
</evidence>
<reference evidence="1 2" key="1">
    <citation type="submission" date="2024-06" db="EMBL/GenBank/DDBJ databases">
        <title>The Natural Products Discovery Center: Release of the First 8490 Sequenced Strains for Exploring Actinobacteria Biosynthetic Diversity.</title>
        <authorList>
            <person name="Kalkreuter E."/>
            <person name="Kautsar S.A."/>
            <person name="Yang D."/>
            <person name="Bader C.D."/>
            <person name="Teijaro C.N."/>
            <person name="Fluegel L."/>
            <person name="Davis C.M."/>
            <person name="Simpson J.R."/>
            <person name="Lauterbach L."/>
            <person name="Steele A.D."/>
            <person name="Gui C."/>
            <person name="Meng S."/>
            <person name="Li G."/>
            <person name="Viehrig K."/>
            <person name="Ye F."/>
            <person name="Su P."/>
            <person name="Kiefer A.F."/>
            <person name="Nichols A."/>
            <person name="Cepeda A.J."/>
            <person name="Yan W."/>
            <person name="Fan B."/>
            <person name="Jiang Y."/>
            <person name="Adhikari A."/>
            <person name="Zheng C.-J."/>
            <person name="Schuster L."/>
            <person name="Cowan T.M."/>
            <person name="Smanski M.J."/>
            <person name="Chevrette M.G."/>
            <person name="De Carvalho L.P.S."/>
            <person name="Shen B."/>
        </authorList>
    </citation>
    <scope>NUCLEOTIDE SEQUENCE [LARGE SCALE GENOMIC DNA]</scope>
    <source>
        <strain evidence="1 2">NPDC052347</strain>
    </source>
</reference>
<protein>
    <submittedName>
        <fullName evidence="1">Uncharacterized protein</fullName>
    </submittedName>
</protein>
<accession>A0ABV3K0D6</accession>